<evidence type="ECO:0000256" key="1">
    <source>
        <dbReference type="SAM" id="MobiDB-lite"/>
    </source>
</evidence>
<dbReference type="EMBL" id="CSTE01000002">
    <property type="protein sequence ID" value="CQR49633.1"/>
    <property type="molecule type" value="Genomic_DNA"/>
</dbReference>
<dbReference type="RefSeq" id="WP_089777508.1">
    <property type="nucleotide sequence ID" value="NZ_CABLRR010000002.1"/>
</dbReference>
<dbReference type="OrthoDB" id="275223at2157"/>
<gene>
    <name evidence="2" type="ORF">BN996_01100</name>
</gene>
<evidence type="ECO:0000313" key="3">
    <source>
        <dbReference type="Proteomes" id="UP000198902"/>
    </source>
</evidence>
<name>A0A0D6JPS5_9EURY</name>
<dbReference type="AlphaFoldDB" id="A0A0D6JPS5"/>
<reference evidence="3" key="1">
    <citation type="submission" date="2015-03" db="EMBL/GenBank/DDBJ databases">
        <authorList>
            <person name="Urmite Genomes"/>
        </authorList>
    </citation>
    <scope>NUCLEOTIDE SEQUENCE [LARGE SCALE GENOMIC DNA]</scope>
    <source>
        <strain evidence="3">Arc-Hr</strain>
    </source>
</reference>
<dbReference type="Proteomes" id="UP000198902">
    <property type="component" value="Unassembled WGS sequence"/>
</dbReference>
<proteinExistence type="predicted"/>
<accession>A0A0D6JPS5</accession>
<organism evidence="2 3">
    <name type="scientific">Haloferax massiliensis</name>
    <dbReference type="NCBI Taxonomy" id="1476858"/>
    <lineage>
        <taxon>Archaea</taxon>
        <taxon>Methanobacteriati</taxon>
        <taxon>Methanobacteriota</taxon>
        <taxon>Stenosarchaea group</taxon>
        <taxon>Halobacteria</taxon>
        <taxon>Halobacteriales</taxon>
        <taxon>Haloferacaceae</taxon>
        <taxon>Haloferax</taxon>
    </lineage>
</organism>
<keyword evidence="3" id="KW-1185">Reference proteome</keyword>
<sequence length="350" mass="38577">MRVVVDIPSELVDQIRSAIEQGNYAGPEEFLEQALHTQLRLESDEQQTLMSFSEAVQPRSQEVEQSSFGETLASEQTPGTNEDSSELEDLSVRDFDVLTVDPPSPSRIDTGPLWGQYNRILPMKVSVRRLAIELDKAGAGGIAYDEFREQTAAVARAYGHKLKEIDKEAGRGRGEKFSAGFPTGDKVESSLNRFKTHFVGQIDSTGSLTGSLPNLQFVNISPSTREFGLSDAGLDFARVENPVLDQSLRSDNPLSESERRFYLDHVNSELHAEYNAMELVAEAIVGGVNRPDPLSERVAELSEDWTSAQASTIRSGLIGRMNELGLVSRKRVGTRGVGYELTVDGERELL</sequence>
<feature type="compositionally biased region" description="Polar residues" evidence="1">
    <location>
        <begin position="58"/>
        <end position="82"/>
    </location>
</feature>
<feature type="region of interest" description="Disordered" evidence="1">
    <location>
        <begin position="54"/>
        <end position="88"/>
    </location>
</feature>
<protein>
    <submittedName>
        <fullName evidence="2">Uncharacterized protein</fullName>
    </submittedName>
</protein>
<evidence type="ECO:0000313" key="2">
    <source>
        <dbReference type="EMBL" id="CQR49633.1"/>
    </source>
</evidence>